<evidence type="ECO:0000256" key="1">
    <source>
        <dbReference type="HAMAP-Rule" id="MF_00697"/>
    </source>
</evidence>
<name>A0A7Y8GZE5_9BURK</name>
<dbReference type="RefSeq" id="WP_177137517.1">
    <property type="nucleotide sequence ID" value="NZ_VYGV01000016.1"/>
</dbReference>
<dbReference type="AlphaFoldDB" id="A0A7Y8GZE5"/>
<evidence type="ECO:0000256" key="2">
    <source>
        <dbReference type="SAM" id="MobiDB-lite"/>
    </source>
</evidence>
<dbReference type="PANTHER" id="PTHR42194:SF1">
    <property type="entry name" value="UPF0276 PROTEIN HI_1600"/>
    <property type="match status" value="1"/>
</dbReference>
<dbReference type="HAMAP" id="MF_00697">
    <property type="entry name" value="UPF0276"/>
    <property type="match status" value="1"/>
</dbReference>
<reference evidence="3 4" key="1">
    <citation type="submission" date="2019-09" db="EMBL/GenBank/DDBJ databases">
        <title>Hydrogenophaga aromatica sp. nov., isolated from a para-xylene-degrading enrichment culture.</title>
        <authorList>
            <person name="Tancsics A."/>
            <person name="Banerjee S."/>
        </authorList>
    </citation>
    <scope>NUCLEOTIDE SEQUENCE [LARGE SCALE GENOMIC DNA]</scope>
    <source>
        <strain evidence="3 4">D2P1</strain>
    </source>
</reference>
<protein>
    <recommendedName>
        <fullName evidence="1">UPF0276 protein F3K02_20760</fullName>
    </recommendedName>
</protein>
<dbReference type="InterPro" id="IPR007801">
    <property type="entry name" value="MbnB/TglH/ChrH"/>
</dbReference>
<dbReference type="Pfam" id="PF05114">
    <property type="entry name" value="MbnB_TglH_ChrH"/>
    <property type="match status" value="1"/>
</dbReference>
<sequence>MSPHAASPLGSTPPVAPNRSHQPGSLALPHRAGLGLKPEHFQHIHAHQPDLGFFEVHAENYLVAGGPLHHHLTRIREHYPLSLHGVGLSIGGEDPLDADHLEAVARLVERYQPAVFSEHLAWSSHGGVFFNDLLPLPYNGPTLQRVCDHIHQVQARLGRSLLLENPSTYVAFASSTWSEGDFLREVVQRTGCGLLLDVNNVYVSSTNHGLNPLRSLCELPCHATGEIHLAGFAEDLDSAGDRLLIDTHGSPVAEAVWALYEAALAITGPKPTLIERDNDLPAFEVLLGEARTAEQRLLATTHAASKPTQPGPCTRTRYAPAQEAVT</sequence>
<feature type="region of interest" description="Disordered" evidence="2">
    <location>
        <begin position="301"/>
        <end position="326"/>
    </location>
</feature>
<keyword evidence="4" id="KW-1185">Reference proteome</keyword>
<dbReference type="EMBL" id="VYGV01000016">
    <property type="protein sequence ID" value="NWF47662.1"/>
    <property type="molecule type" value="Genomic_DNA"/>
</dbReference>
<proteinExistence type="inferred from homology"/>
<comment type="similarity">
    <text evidence="1">Belongs to the UPF0276 family.</text>
</comment>
<comment type="caution">
    <text evidence="3">The sequence shown here is derived from an EMBL/GenBank/DDBJ whole genome shotgun (WGS) entry which is preliminary data.</text>
</comment>
<dbReference type="PANTHER" id="PTHR42194">
    <property type="entry name" value="UPF0276 PROTEIN HI_1600"/>
    <property type="match status" value="1"/>
</dbReference>
<organism evidence="3 4">
    <name type="scientific">Hydrogenophaga aromaticivorans</name>
    <dbReference type="NCBI Taxonomy" id="2610898"/>
    <lineage>
        <taxon>Bacteria</taxon>
        <taxon>Pseudomonadati</taxon>
        <taxon>Pseudomonadota</taxon>
        <taxon>Betaproteobacteria</taxon>
        <taxon>Burkholderiales</taxon>
        <taxon>Comamonadaceae</taxon>
        <taxon>Hydrogenophaga</taxon>
    </lineage>
</organism>
<feature type="region of interest" description="Disordered" evidence="2">
    <location>
        <begin position="1"/>
        <end position="26"/>
    </location>
</feature>
<gene>
    <name evidence="3" type="ORF">F3K02_20760</name>
</gene>
<dbReference type="SUPFAM" id="SSF51658">
    <property type="entry name" value="Xylose isomerase-like"/>
    <property type="match status" value="1"/>
</dbReference>
<dbReference type="Gene3D" id="3.20.20.150">
    <property type="entry name" value="Divalent-metal-dependent TIM barrel enzymes"/>
    <property type="match status" value="1"/>
</dbReference>
<accession>A0A7Y8GZE5</accession>
<dbReference type="Proteomes" id="UP000545507">
    <property type="component" value="Unassembled WGS sequence"/>
</dbReference>
<evidence type="ECO:0000313" key="3">
    <source>
        <dbReference type="EMBL" id="NWF47662.1"/>
    </source>
</evidence>
<dbReference type="NCBIfam" id="NF003818">
    <property type="entry name" value="PRK05409.1"/>
    <property type="match status" value="1"/>
</dbReference>
<dbReference type="InterPro" id="IPR036237">
    <property type="entry name" value="Xyl_isomerase-like_sf"/>
</dbReference>
<evidence type="ECO:0000313" key="4">
    <source>
        <dbReference type="Proteomes" id="UP000545507"/>
    </source>
</evidence>